<reference evidence="2" key="1">
    <citation type="journal article" date="2015" name="Genome">
        <title>Whole Genome Sequence of the Non-Microcystin-Producing Microcystis aeruginosa Strain NIES-44.</title>
        <authorList>
            <person name="Okano K."/>
            <person name="Miyata N."/>
            <person name="Ozaki Y."/>
        </authorList>
    </citation>
    <scope>NUCLEOTIDE SEQUENCE [LARGE SCALE GENOMIC DNA]</scope>
    <source>
        <strain evidence="2">NIES-44</strain>
    </source>
</reference>
<dbReference type="Proteomes" id="UP000030321">
    <property type="component" value="Unassembled WGS sequence"/>
</dbReference>
<gene>
    <name evidence="1" type="ORF">N44_03384</name>
</gene>
<dbReference type="AlphaFoldDB" id="A0A0A1VUW6"/>
<name>A0A0A1VUW6_MICAE</name>
<dbReference type="EMBL" id="BBPA01000043">
    <property type="protein sequence ID" value="GAL93632.1"/>
    <property type="molecule type" value="Genomic_DNA"/>
</dbReference>
<proteinExistence type="predicted"/>
<accession>A0A0A1VUW6</accession>
<organism evidence="1 2">
    <name type="scientific">Microcystis aeruginosa NIES-44</name>
    <dbReference type="NCBI Taxonomy" id="449439"/>
    <lineage>
        <taxon>Bacteria</taxon>
        <taxon>Bacillati</taxon>
        <taxon>Cyanobacteriota</taxon>
        <taxon>Cyanophyceae</taxon>
        <taxon>Oscillatoriophycideae</taxon>
        <taxon>Chroococcales</taxon>
        <taxon>Microcystaceae</taxon>
        <taxon>Microcystis</taxon>
    </lineage>
</organism>
<comment type="caution">
    <text evidence="1">The sequence shown here is derived from an EMBL/GenBank/DDBJ whole genome shotgun (WGS) entry which is preliminary data.</text>
</comment>
<evidence type="ECO:0000313" key="1">
    <source>
        <dbReference type="EMBL" id="GAL93632.1"/>
    </source>
</evidence>
<protein>
    <submittedName>
        <fullName evidence="1">Uncharacterized protein</fullName>
    </submittedName>
</protein>
<evidence type="ECO:0000313" key="2">
    <source>
        <dbReference type="Proteomes" id="UP000030321"/>
    </source>
</evidence>
<sequence length="42" mass="4952">MLEKVFGTFLTKKVQETNVEKSIRGTQNPCTFIGYRQIKFRN</sequence>